<dbReference type="EMBL" id="QMKK01000052">
    <property type="protein sequence ID" value="RAX38904.1"/>
    <property type="molecule type" value="Genomic_DNA"/>
</dbReference>
<feature type="transmembrane region" description="Helical" evidence="5">
    <location>
        <begin position="343"/>
        <end position="363"/>
    </location>
</feature>
<dbReference type="Gene3D" id="1.20.1250.20">
    <property type="entry name" value="MFS general substrate transporter like domains"/>
    <property type="match status" value="1"/>
</dbReference>
<accession>A0A329YAC5</accession>
<feature type="transmembrane region" description="Helical" evidence="5">
    <location>
        <begin position="170"/>
        <end position="195"/>
    </location>
</feature>
<evidence type="ECO:0000313" key="7">
    <source>
        <dbReference type="EMBL" id="RAX38904.1"/>
    </source>
</evidence>
<keyword evidence="4 5" id="KW-0472">Membrane</keyword>
<reference evidence="7 8" key="1">
    <citation type="submission" date="2018-06" db="EMBL/GenBank/DDBJ databases">
        <title>Whole Genome Sequence of an efficient microsymbiont, Rhizobium tropici.</title>
        <authorList>
            <person name="Srinivasan R."/>
            <person name="Singh H.V."/>
            <person name="Srivastava R."/>
            <person name="Kumari B."/>
            <person name="Radhakrishna A."/>
        </authorList>
    </citation>
    <scope>NUCLEOTIDE SEQUENCE [LARGE SCALE GENOMIC DNA]</scope>
    <source>
        <strain evidence="7 8">IGFRI Rhizo-19</strain>
    </source>
</reference>
<dbReference type="InterPro" id="IPR011701">
    <property type="entry name" value="MFS"/>
</dbReference>
<dbReference type="SUPFAM" id="SSF103473">
    <property type="entry name" value="MFS general substrate transporter"/>
    <property type="match status" value="1"/>
</dbReference>
<evidence type="ECO:0000256" key="3">
    <source>
        <dbReference type="ARBA" id="ARBA00022989"/>
    </source>
</evidence>
<feature type="transmembrane region" description="Helical" evidence="5">
    <location>
        <begin position="404"/>
        <end position="430"/>
    </location>
</feature>
<dbReference type="GO" id="GO:0022857">
    <property type="term" value="F:transmembrane transporter activity"/>
    <property type="evidence" value="ECO:0007669"/>
    <property type="project" value="InterPro"/>
</dbReference>
<feature type="domain" description="Major facilitator superfamily (MFS) profile" evidence="6">
    <location>
        <begin position="16"/>
        <end position="473"/>
    </location>
</feature>
<feature type="transmembrane region" description="Helical" evidence="5">
    <location>
        <begin position="450"/>
        <end position="469"/>
    </location>
</feature>
<proteinExistence type="predicted"/>
<feature type="transmembrane region" description="Helical" evidence="5">
    <location>
        <begin position="369"/>
        <end position="392"/>
    </location>
</feature>
<dbReference type="PROSITE" id="PS50850">
    <property type="entry name" value="MFS"/>
    <property type="match status" value="1"/>
</dbReference>
<protein>
    <submittedName>
        <fullName evidence="7">MFS transporter</fullName>
    </submittedName>
</protein>
<dbReference type="Proteomes" id="UP000251205">
    <property type="component" value="Unassembled WGS sequence"/>
</dbReference>
<dbReference type="InterPro" id="IPR036259">
    <property type="entry name" value="MFS_trans_sf"/>
</dbReference>
<feature type="transmembrane region" description="Helical" evidence="5">
    <location>
        <begin position="139"/>
        <end position="158"/>
    </location>
</feature>
<dbReference type="PANTHER" id="PTHR42718:SF39">
    <property type="entry name" value="ACTINORHODIN TRANSPORTER-RELATED"/>
    <property type="match status" value="1"/>
</dbReference>
<dbReference type="OrthoDB" id="2414439at2"/>
<evidence type="ECO:0000259" key="6">
    <source>
        <dbReference type="PROSITE" id="PS50850"/>
    </source>
</evidence>
<comment type="subcellular location">
    <subcellularLocation>
        <location evidence="1">Membrane</location>
        <topology evidence="1">Multi-pass membrane protein</topology>
    </subcellularLocation>
</comment>
<comment type="caution">
    <text evidence="7">The sequence shown here is derived from an EMBL/GenBank/DDBJ whole genome shotgun (WGS) entry which is preliminary data.</text>
</comment>
<evidence type="ECO:0000256" key="2">
    <source>
        <dbReference type="ARBA" id="ARBA00022692"/>
    </source>
</evidence>
<dbReference type="InterPro" id="IPR020846">
    <property type="entry name" value="MFS_dom"/>
</dbReference>
<evidence type="ECO:0000256" key="5">
    <source>
        <dbReference type="SAM" id="Phobius"/>
    </source>
</evidence>
<evidence type="ECO:0000256" key="4">
    <source>
        <dbReference type="ARBA" id="ARBA00023136"/>
    </source>
</evidence>
<dbReference type="Gene3D" id="1.20.1720.10">
    <property type="entry name" value="Multidrug resistance protein D"/>
    <property type="match status" value="1"/>
</dbReference>
<keyword evidence="2 5" id="KW-0812">Transmembrane</keyword>
<feature type="transmembrane region" description="Helical" evidence="5">
    <location>
        <begin position="12"/>
        <end position="38"/>
    </location>
</feature>
<dbReference type="PANTHER" id="PTHR42718">
    <property type="entry name" value="MAJOR FACILITATOR SUPERFAMILY MULTIDRUG TRANSPORTER MFSC"/>
    <property type="match status" value="1"/>
</dbReference>
<dbReference type="AlphaFoldDB" id="A0A329YAC5"/>
<sequence length="480" mass="50790">MKLVRKEPRWAGANSSLAVLLTGNFVTILDLFIVNVALPNIQRDLHASNAELQMIMVAYSVSYGAMLLNGARLGDLYGRRRLFLYGMAIFAGASLLCGLASSPWNLIAARALQGIGAALLMPQVYASLRLLFDGEKRRWAFGVMGSVQGAAGVASQVLGGGLMALDIGGLGWRLIFFVNLPVAAYAIIAGKWFIVETREAVSARLDVFGAFLGASALTAILLPAMIGREQHWPWWTIIGLLSSVPLFATFIVYENRLTQRGGVPIIDPLLFKNDGFAFGMLASFLFFSAISSFSLSLTIFLQVGLGRTPLQAAMLFLPSTIAFFAGSLMSAFLAKRMGHQTPIFGMAIFSLGLLIAVADGFLGREASTLTISVILQGLGQGIVIPLLLNMVLSTIADSEVGMASGIFSTIQTTGSAFGLTIVGIILFGIIDESGVEANSAVPAAGGYGAAFAVATLYNLAAVTLSLVLFDALHGRRRSSG</sequence>
<feature type="transmembrane region" description="Helical" evidence="5">
    <location>
        <begin position="82"/>
        <end position="101"/>
    </location>
</feature>
<gene>
    <name evidence="7" type="ORF">DQ393_24890</name>
</gene>
<dbReference type="CDD" id="cd17321">
    <property type="entry name" value="MFS_MMR_MDR_like"/>
    <property type="match status" value="1"/>
</dbReference>
<dbReference type="Pfam" id="PF07690">
    <property type="entry name" value="MFS_1"/>
    <property type="match status" value="1"/>
</dbReference>
<evidence type="ECO:0000313" key="8">
    <source>
        <dbReference type="Proteomes" id="UP000251205"/>
    </source>
</evidence>
<feature type="transmembrane region" description="Helical" evidence="5">
    <location>
        <begin position="50"/>
        <end position="70"/>
    </location>
</feature>
<dbReference type="GO" id="GO:0016020">
    <property type="term" value="C:membrane"/>
    <property type="evidence" value="ECO:0007669"/>
    <property type="project" value="UniProtKB-SubCell"/>
</dbReference>
<organism evidence="7 8">
    <name type="scientific">Rhizobium tropici</name>
    <dbReference type="NCBI Taxonomy" id="398"/>
    <lineage>
        <taxon>Bacteria</taxon>
        <taxon>Pseudomonadati</taxon>
        <taxon>Pseudomonadota</taxon>
        <taxon>Alphaproteobacteria</taxon>
        <taxon>Hyphomicrobiales</taxon>
        <taxon>Rhizobiaceae</taxon>
        <taxon>Rhizobium/Agrobacterium group</taxon>
        <taxon>Rhizobium</taxon>
    </lineage>
</organism>
<feature type="transmembrane region" description="Helical" evidence="5">
    <location>
        <begin position="313"/>
        <end position="334"/>
    </location>
</feature>
<feature type="transmembrane region" description="Helical" evidence="5">
    <location>
        <begin position="107"/>
        <end position="132"/>
    </location>
</feature>
<feature type="transmembrane region" description="Helical" evidence="5">
    <location>
        <begin position="275"/>
        <end position="301"/>
    </location>
</feature>
<feature type="transmembrane region" description="Helical" evidence="5">
    <location>
        <begin position="207"/>
        <end position="226"/>
    </location>
</feature>
<feature type="transmembrane region" description="Helical" evidence="5">
    <location>
        <begin position="232"/>
        <end position="254"/>
    </location>
</feature>
<evidence type="ECO:0000256" key="1">
    <source>
        <dbReference type="ARBA" id="ARBA00004141"/>
    </source>
</evidence>
<name>A0A329YAC5_RHITR</name>
<keyword evidence="3 5" id="KW-1133">Transmembrane helix</keyword>